<evidence type="ECO:0000313" key="15">
    <source>
        <dbReference type="Proteomes" id="UP000041254"/>
    </source>
</evidence>
<feature type="compositionally biased region" description="Basic and acidic residues" evidence="12">
    <location>
        <begin position="440"/>
        <end position="449"/>
    </location>
</feature>
<comment type="catalytic activity">
    <reaction evidence="7">
        <text>(S)-lactate(in) + H(+)(in) = (S)-lactate(out) + H(+)(out)</text>
        <dbReference type="Rhea" id="RHEA:29415"/>
        <dbReference type="ChEBI" id="CHEBI:15378"/>
        <dbReference type="ChEBI" id="CHEBI:16651"/>
    </reaction>
</comment>
<feature type="region of interest" description="Disordered" evidence="12">
    <location>
        <begin position="336"/>
        <end position="454"/>
    </location>
</feature>
<dbReference type="Gene3D" id="1.20.1080.10">
    <property type="entry name" value="Glycerol uptake facilitator protein"/>
    <property type="match status" value="1"/>
</dbReference>
<dbReference type="PROSITE" id="PS01005">
    <property type="entry name" value="FORMATE_NITRITE_TP_1"/>
    <property type="match status" value="1"/>
</dbReference>
<dbReference type="InterPro" id="IPR000292">
    <property type="entry name" value="For/NO2_transpt"/>
</dbReference>
<comment type="subunit">
    <text evidence="2">Homopentamer.</text>
</comment>
<dbReference type="GO" id="GO:0015707">
    <property type="term" value="P:nitrite transport"/>
    <property type="evidence" value="ECO:0007669"/>
    <property type="project" value="TreeGrafter"/>
</dbReference>
<feature type="transmembrane region" description="Helical" evidence="13">
    <location>
        <begin position="231"/>
        <end position="252"/>
    </location>
</feature>
<evidence type="ECO:0000256" key="11">
    <source>
        <dbReference type="ARBA" id="ARBA00049660"/>
    </source>
</evidence>
<evidence type="ECO:0000256" key="6">
    <source>
        <dbReference type="ARBA" id="ARBA00023136"/>
    </source>
</evidence>
<dbReference type="STRING" id="1169540.A0A0G4EHI9"/>
<comment type="catalytic activity">
    <reaction evidence="9">
        <text>formate(in) + H(+)(in) = formate(out) + H(+)(out)</text>
        <dbReference type="Rhea" id="RHEA:80887"/>
        <dbReference type="ChEBI" id="CHEBI:15378"/>
        <dbReference type="ChEBI" id="CHEBI:15740"/>
    </reaction>
</comment>
<feature type="transmembrane region" description="Helical" evidence="13">
    <location>
        <begin position="73"/>
        <end position="98"/>
    </location>
</feature>
<comment type="similarity">
    <text evidence="11">Belongs to the FNT transporter (TC 1.A.16) family.</text>
</comment>
<organism evidence="14 15">
    <name type="scientific">Vitrella brassicaformis (strain CCMP3155)</name>
    <dbReference type="NCBI Taxonomy" id="1169540"/>
    <lineage>
        <taxon>Eukaryota</taxon>
        <taxon>Sar</taxon>
        <taxon>Alveolata</taxon>
        <taxon>Colpodellida</taxon>
        <taxon>Vitrellaceae</taxon>
        <taxon>Vitrella</taxon>
    </lineage>
</organism>
<dbReference type="PhylomeDB" id="A0A0G4EHI9"/>
<dbReference type="Proteomes" id="UP000041254">
    <property type="component" value="Unassembled WGS sequence"/>
</dbReference>
<keyword evidence="6 13" id="KW-0472">Membrane</keyword>
<dbReference type="Pfam" id="PF01226">
    <property type="entry name" value="Form_Nir_trans"/>
    <property type="match status" value="1"/>
</dbReference>
<keyword evidence="4 13" id="KW-0812">Transmembrane</keyword>
<comment type="catalytic activity">
    <reaction evidence="8">
        <text>pyruvate(out) + H(+)(out) = pyruvate(in) + H(+)(in)</text>
        <dbReference type="Rhea" id="RHEA:64720"/>
        <dbReference type="ChEBI" id="CHEBI:15361"/>
        <dbReference type="ChEBI" id="CHEBI:15378"/>
    </reaction>
</comment>
<comment type="catalytic activity">
    <reaction evidence="10">
        <text>acetate(out) + H(+)(out) = acetate(in) + H(+)(in)</text>
        <dbReference type="Rhea" id="RHEA:71803"/>
        <dbReference type="ChEBI" id="CHEBI:15378"/>
        <dbReference type="ChEBI" id="CHEBI:30089"/>
    </reaction>
</comment>
<evidence type="ECO:0000256" key="12">
    <source>
        <dbReference type="SAM" id="MobiDB-lite"/>
    </source>
</evidence>
<dbReference type="OrthoDB" id="331088at2759"/>
<keyword evidence="5 13" id="KW-1133">Transmembrane helix</keyword>
<evidence type="ECO:0000256" key="1">
    <source>
        <dbReference type="ARBA" id="ARBA00004651"/>
    </source>
</evidence>
<dbReference type="InParanoid" id="A0A0G4EHI9"/>
<feature type="transmembrane region" description="Helical" evidence="13">
    <location>
        <begin position="110"/>
        <end position="131"/>
    </location>
</feature>
<dbReference type="InterPro" id="IPR023271">
    <property type="entry name" value="Aquaporin-like"/>
</dbReference>
<dbReference type="GO" id="GO:0015513">
    <property type="term" value="F:high-affinity secondary active nitrite transmembrane transporter activity"/>
    <property type="evidence" value="ECO:0007669"/>
    <property type="project" value="TreeGrafter"/>
</dbReference>
<feature type="transmembrane region" description="Helical" evidence="13">
    <location>
        <begin position="155"/>
        <end position="174"/>
    </location>
</feature>
<feature type="region of interest" description="Disordered" evidence="12">
    <location>
        <begin position="282"/>
        <end position="303"/>
    </location>
</feature>
<dbReference type="PANTHER" id="PTHR30520">
    <property type="entry name" value="FORMATE TRANSPORTER-RELATED"/>
    <property type="match status" value="1"/>
</dbReference>
<proteinExistence type="inferred from homology"/>
<evidence type="ECO:0000256" key="8">
    <source>
        <dbReference type="ARBA" id="ARBA00047693"/>
    </source>
</evidence>
<evidence type="ECO:0000256" key="2">
    <source>
        <dbReference type="ARBA" id="ARBA00011255"/>
    </source>
</evidence>
<dbReference type="InterPro" id="IPR024002">
    <property type="entry name" value="For/NO2_transpt_CS"/>
</dbReference>
<dbReference type="VEuPathDB" id="CryptoDB:Vbra_11793"/>
<comment type="subcellular location">
    <subcellularLocation>
        <location evidence="1">Cell membrane</location>
        <topology evidence="1">Multi-pass membrane protein</topology>
    </subcellularLocation>
</comment>
<reference evidence="14 15" key="1">
    <citation type="submission" date="2014-11" db="EMBL/GenBank/DDBJ databases">
        <authorList>
            <person name="Zhu J."/>
            <person name="Qi W."/>
            <person name="Song R."/>
        </authorList>
    </citation>
    <scope>NUCLEOTIDE SEQUENCE [LARGE SCALE GENOMIC DNA]</scope>
</reference>
<evidence type="ECO:0000256" key="13">
    <source>
        <dbReference type="SAM" id="Phobius"/>
    </source>
</evidence>
<feature type="transmembrane region" description="Helical" evidence="13">
    <location>
        <begin position="28"/>
        <end position="53"/>
    </location>
</feature>
<feature type="transmembrane region" description="Helical" evidence="13">
    <location>
        <begin position="186"/>
        <end position="211"/>
    </location>
</feature>
<dbReference type="PANTHER" id="PTHR30520:SF6">
    <property type="entry name" value="FORMATE_NITRATE FAMILY TRANSPORTER (EUROFUNG)"/>
    <property type="match status" value="1"/>
</dbReference>
<dbReference type="EMBL" id="CDMY01000227">
    <property type="protein sequence ID" value="CEL95363.1"/>
    <property type="molecule type" value="Genomic_DNA"/>
</dbReference>
<name>A0A0G4EHI9_VITBC</name>
<accession>A0A0G4EHI9</accession>
<evidence type="ECO:0000256" key="9">
    <source>
        <dbReference type="ARBA" id="ARBA00049016"/>
    </source>
</evidence>
<evidence type="ECO:0000256" key="5">
    <source>
        <dbReference type="ARBA" id="ARBA00022989"/>
    </source>
</evidence>
<gene>
    <name evidence="14" type="ORF">Vbra_11793</name>
</gene>
<dbReference type="AlphaFoldDB" id="A0A0G4EHI9"/>
<evidence type="ECO:0000256" key="10">
    <source>
        <dbReference type="ARBA" id="ARBA00049088"/>
    </source>
</evidence>
<evidence type="ECO:0000256" key="3">
    <source>
        <dbReference type="ARBA" id="ARBA00022448"/>
    </source>
</evidence>
<keyword evidence="3" id="KW-0813">Transport</keyword>
<dbReference type="GO" id="GO:0005886">
    <property type="term" value="C:plasma membrane"/>
    <property type="evidence" value="ECO:0007669"/>
    <property type="project" value="UniProtKB-SubCell"/>
</dbReference>
<evidence type="ECO:0000256" key="4">
    <source>
        <dbReference type="ARBA" id="ARBA00022692"/>
    </source>
</evidence>
<sequence length="499" mass="53630">MVLTAPPQTYQTLTDIGVKKSHLRSDQLILQGFMAGIYIGFGGHVAIIFAGGMNPGTSEGVRKFVLAAMFPTGLIAVILTGAELFTGNTMTMFSAYLAKRVPLKEVGRNWGVSCLGNLIGCMFAAAFLSYFTDLFQGDTKDYIIGLAVKKVSMDWYVAFLKAIGCNTLVCLAVWQAVAADDAAGKAIVIWFPIATFVLSGFEHSVANMYFIPVGMMYGAKIAVWECIVYNWIPVLLGNVVGGVLFQGAVYWYEYHPRSQRFDLDACTDTQLIHQLRKRLSHEHLTGDEPTGDTAADSPKTGTNTGVIVRETTPATMHNSQAPLTTVTVVQDGRQTTMGEENCGTGGVGSDLEVAGTVPVGKTDVGSHLARPPSDATTSRRMNLSFPKAATDSSFQLPEDDPSNRSGGGVADPSRPLLVPSEHGDAGSAEELVRGSQMQQRGRDATDKSECGASSSATEIIDHIRAMHLDKGEAQEVVAREVSLEARDAEKMVKVARKYV</sequence>
<evidence type="ECO:0008006" key="16">
    <source>
        <dbReference type="Google" id="ProtNLM"/>
    </source>
</evidence>
<keyword evidence="15" id="KW-1185">Reference proteome</keyword>
<evidence type="ECO:0000313" key="14">
    <source>
        <dbReference type="EMBL" id="CEL95363.1"/>
    </source>
</evidence>
<protein>
    <recommendedName>
        <fullName evidence="16">Formate/nitrite transporter</fullName>
    </recommendedName>
</protein>
<dbReference type="FunFam" id="1.20.1080.10:FF:000011">
    <property type="entry name" value="Formate family transporter"/>
    <property type="match status" value="1"/>
</dbReference>
<dbReference type="NCBIfam" id="TIGR00790">
    <property type="entry name" value="fnt"/>
    <property type="match status" value="1"/>
</dbReference>
<evidence type="ECO:0000256" key="7">
    <source>
        <dbReference type="ARBA" id="ARBA00034245"/>
    </source>
</evidence>